<dbReference type="Gene3D" id="2.120.10.30">
    <property type="entry name" value="TolB, C-terminal domain"/>
    <property type="match status" value="1"/>
</dbReference>
<dbReference type="AlphaFoldDB" id="A0AAE1CIZ3"/>
<evidence type="ECO:0000313" key="2">
    <source>
        <dbReference type="Proteomes" id="UP001283361"/>
    </source>
</evidence>
<reference evidence="1" key="1">
    <citation type="journal article" date="2023" name="G3 (Bethesda)">
        <title>A reference genome for the long-term kleptoplast-retaining sea slug Elysia crispata morphotype clarki.</title>
        <authorList>
            <person name="Eastman K.E."/>
            <person name="Pendleton A.L."/>
            <person name="Shaikh M.A."/>
            <person name="Suttiyut T."/>
            <person name="Ogas R."/>
            <person name="Tomko P."/>
            <person name="Gavelis G."/>
            <person name="Widhalm J.R."/>
            <person name="Wisecaver J.H."/>
        </authorList>
    </citation>
    <scope>NUCLEOTIDE SEQUENCE</scope>
    <source>
        <strain evidence="1">ECLA1</strain>
    </source>
</reference>
<proteinExistence type="predicted"/>
<accession>A0AAE1CIZ3</accession>
<dbReference type="SUPFAM" id="SSF101908">
    <property type="entry name" value="Putative isomerase YbhE"/>
    <property type="match status" value="1"/>
</dbReference>
<dbReference type="EMBL" id="JAWDGP010007993">
    <property type="protein sequence ID" value="KAK3697908.1"/>
    <property type="molecule type" value="Genomic_DNA"/>
</dbReference>
<keyword evidence="2" id="KW-1185">Reference proteome</keyword>
<organism evidence="1 2">
    <name type="scientific">Elysia crispata</name>
    <name type="common">lettuce slug</name>
    <dbReference type="NCBI Taxonomy" id="231223"/>
    <lineage>
        <taxon>Eukaryota</taxon>
        <taxon>Metazoa</taxon>
        <taxon>Spiralia</taxon>
        <taxon>Lophotrochozoa</taxon>
        <taxon>Mollusca</taxon>
        <taxon>Gastropoda</taxon>
        <taxon>Heterobranchia</taxon>
        <taxon>Euthyneura</taxon>
        <taxon>Panpulmonata</taxon>
        <taxon>Sacoglossa</taxon>
        <taxon>Placobranchoidea</taxon>
        <taxon>Plakobranchidae</taxon>
        <taxon>Elysia</taxon>
    </lineage>
</organism>
<evidence type="ECO:0000313" key="1">
    <source>
        <dbReference type="EMBL" id="KAK3697908.1"/>
    </source>
</evidence>
<name>A0AAE1CIZ3_9GAST</name>
<comment type="caution">
    <text evidence="1">The sequence shown here is derived from an EMBL/GenBank/DDBJ whole genome shotgun (WGS) entry which is preliminary data.</text>
</comment>
<protein>
    <submittedName>
        <fullName evidence="1">Uncharacterized protein</fullName>
    </submittedName>
</protein>
<dbReference type="Proteomes" id="UP001283361">
    <property type="component" value="Unassembled WGS sequence"/>
</dbReference>
<dbReference type="InterPro" id="IPR011042">
    <property type="entry name" value="6-blade_b-propeller_TolB-like"/>
</dbReference>
<sequence>LDLDLKLASSTSPRQTGAEVPIRCHNPGTTVALHRKNPTSIETSRQYDAIAAVTTQTLAVGYASHAGIDLIDLSGRILRQISSTLYPWSMLTTPDGFLMMSSYRDNSIAKMKLEDQTIVFDHKVKQIKCPRGVSSSIDGSLIVCDLNKRTLHLISRDGVWIKKLWTHPGGVDTYDGLLSVSLMEQTCVCCTRRGSAFVMDVSS</sequence>
<gene>
    <name evidence="1" type="ORF">RRG08_005857</name>
</gene>
<feature type="non-terminal residue" evidence="1">
    <location>
        <position position="203"/>
    </location>
</feature>